<dbReference type="InterPro" id="IPR045234">
    <property type="entry name" value="Unkempt-like"/>
</dbReference>
<name>A0AAE0AGS8_9ROSI</name>
<feature type="zinc finger region" description="C3H1-type" evidence="5">
    <location>
        <begin position="81"/>
        <end position="108"/>
    </location>
</feature>
<gene>
    <name evidence="7" type="ORF">Dsin_011651</name>
</gene>
<keyword evidence="1 5" id="KW-0479">Metal-binding</keyword>
<sequence length="278" mass="31834">MLKGVSNFSFYNFGEVPLSGVNLTAKQYNNAIDDAIYGSDDFRMFGFKIKRCTKLQSHHWNDCPYAHRGERAQRLDPRKVSYSAILCRSYRTGNCPKGNYCEHSHDLFEYWLHPDRYRTRPCNAGMFCQRKVRFFAHTAEQLRSEPRLWCHFVYPGTTRGGDRQYQQQYYQYNDHDVVKSSGSSGGGHRESVTAATTGIIPAESSPSSVATHGWPEYRYEEVEEVLKSLRGLDISDNGDHDKKEPVKTNNIRGSCGGFEVSNPDLDLPHLEWIADLVE</sequence>
<dbReference type="SMART" id="SM00356">
    <property type="entry name" value="ZnF_C3H1"/>
    <property type="match status" value="1"/>
</dbReference>
<evidence type="ECO:0000313" key="7">
    <source>
        <dbReference type="EMBL" id="KAK3217681.1"/>
    </source>
</evidence>
<keyword evidence="8" id="KW-1185">Reference proteome</keyword>
<evidence type="ECO:0000256" key="1">
    <source>
        <dbReference type="ARBA" id="ARBA00022723"/>
    </source>
</evidence>
<keyword evidence="3 5" id="KW-0862">Zinc</keyword>
<comment type="caution">
    <text evidence="7">The sequence shown here is derived from an EMBL/GenBank/DDBJ whole genome shotgun (WGS) entry which is preliminary data.</text>
</comment>
<evidence type="ECO:0000259" key="6">
    <source>
        <dbReference type="PROSITE" id="PS50103"/>
    </source>
</evidence>
<dbReference type="GO" id="GO:0003677">
    <property type="term" value="F:DNA binding"/>
    <property type="evidence" value="ECO:0007669"/>
    <property type="project" value="UniProtKB-KW"/>
</dbReference>
<evidence type="ECO:0000256" key="4">
    <source>
        <dbReference type="ARBA" id="ARBA00023125"/>
    </source>
</evidence>
<proteinExistence type="predicted"/>
<dbReference type="Proteomes" id="UP001281410">
    <property type="component" value="Unassembled WGS sequence"/>
</dbReference>
<reference evidence="7" key="1">
    <citation type="journal article" date="2023" name="Plant J.">
        <title>Genome sequences and population genomics provide insights into the demographic history, inbreeding, and mutation load of two 'living fossil' tree species of Dipteronia.</title>
        <authorList>
            <person name="Feng Y."/>
            <person name="Comes H.P."/>
            <person name="Chen J."/>
            <person name="Zhu S."/>
            <person name="Lu R."/>
            <person name="Zhang X."/>
            <person name="Li P."/>
            <person name="Qiu J."/>
            <person name="Olsen K.M."/>
            <person name="Qiu Y."/>
        </authorList>
    </citation>
    <scope>NUCLEOTIDE SEQUENCE</scope>
    <source>
        <strain evidence="7">NBL</strain>
    </source>
</reference>
<dbReference type="Pfam" id="PF25512">
    <property type="entry name" value="zf-CCCH_AtC3H23"/>
    <property type="match status" value="1"/>
</dbReference>
<accession>A0AAE0AGS8</accession>
<evidence type="ECO:0000313" key="8">
    <source>
        <dbReference type="Proteomes" id="UP001281410"/>
    </source>
</evidence>
<dbReference type="InterPro" id="IPR000571">
    <property type="entry name" value="Znf_CCCH"/>
</dbReference>
<evidence type="ECO:0000256" key="2">
    <source>
        <dbReference type="ARBA" id="ARBA00022771"/>
    </source>
</evidence>
<dbReference type="InterPro" id="IPR057444">
    <property type="entry name" value="Znf-CCCH_AtC3H23-like"/>
</dbReference>
<organism evidence="7 8">
    <name type="scientific">Dipteronia sinensis</name>
    <dbReference type="NCBI Taxonomy" id="43782"/>
    <lineage>
        <taxon>Eukaryota</taxon>
        <taxon>Viridiplantae</taxon>
        <taxon>Streptophyta</taxon>
        <taxon>Embryophyta</taxon>
        <taxon>Tracheophyta</taxon>
        <taxon>Spermatophyta</taxon>
        <taxon>Magnoliopsida</taxon>
        <taxon>eudicotyledons</taxon>
        <taxon>Gunneridae</taxon>
        <taxon>Pentapetalae</taxon>
        <taxon>rosids</taxon>
        <taxon>malvids</taxon>
        <taxon>Sapindales</taxon>
        <taxon>Sapindaceae</taxon>
        <taxon>Hippocastanoideae</taxon>
        <taxon>Acereae</taxon>
        <taxon>Dipteronia</taxon>
    </lineage>
</organism>
<dbReference type="GO" id="GO:0008270">
    <property type="term" value="F:zinc ion binding"/>
    <property type="evidence" value="ECO:0007669"/>
    <property type="project" value="UniProtKB-KW"/>
</dbReference>
<dbReference type="PROSITE" id="PS50103">
    <property type="entry name" value="ZF_C3H1"/>
    <property type="match status" value="1"/>
</dbReference>
<keyword evidence="4" id="KW-0238">DNA-binding</keyword>
<dbReference type="EMBL" id="JANJYJ010000004">
    <property type="protein sequence ID" value="KAK3217681.1"/>
    <property type="molecule type" value="Genomic_DNA"/>
</dbReference>
<dbReference type="PANTHER" id="PTHR14493">
    <property type="entry name" value="UNKEMPT FAMILY MEMBER"/>
    <property type="match status" value="1"/>
</dbReference>
<keyword evidence="2 5" id="KW-0863">Zinc-finger</keyword>
<evidence type="ECO:0000256" key="3">
    <source>
        <dbReference type="ARBA" id="ARBA00022833"/>
    </source>
</evidence>
<evidence type="ECO:0000256" key="5">
    <source>
        <dbReference type="PROSITE-ProRule" id="PRU00723"/>
    </source>
</evidence>
<dbReference type="PANTHER" id="PTHR14493:SF109">
    <property type="entry name" value="ZINC FINGER CCCH DOMAIN-CONTAINING PROTEIN 54"/>
    <property type="match status" value="1"/>
</dbReference>
<protein>
    <recommendedName>
        <fullName evidence="6">C3H1-type domain-containing protein</fullName>
    </recommendedName>
</protein>
<feature type="domain" description="C3H1-type" evidence="6">
    <location>
        <begin position="81"/>
        <end position="108"/>
    </location>
</feature>
<dbReference type="AlphaFoldDB" id="A0AAE0AGS8"/>